<comment type="similarity">
    <text evidence="1">Belongs to the melC1 family.</text>
</comment>
<evidence type="ECO:0000256" key="4">
    <source>
        <dbReference type="SAM" id="SignalP"/>
    </source>
</evidence>
<feature type="chain" id="PRO_5046627152" evidence="4">
    <location>
        <begin position="32"/>
        <end position="139"/>
    </location>
</feature>
<dbReference type="InterPro" id="IPR006311">
    <property type="entry name" value="TAT_signal"/>
</dbReference>
<keyword evidence="6" id="KW-1185">Reference proteome</keyword>
<dbReference type="Pfam" id="PF06236">
    <property type="entry name" value="MelC1"/>
    <property type="match status" value="1"/>
</dbReference>
<reference evidence="5 6" key="1">
    <citation type="submission" date="2023-04" db="EMBL/GenBank/DDBJ databases">
        <title>Streptomyces chengmaiensis sp. nov. isolated from the stem of mangrove plant in Hainan.</title>
        <authorList>
            <person name="Huang X."/>
            <person name="Zhou S."/>
            <person name="Chu X."/>
            <person name="Xie Y."/>
            <person name="Lin Y."/>
        </authorList>
    </citation>
    <scope>NUCLEOTIDE SEQUENCE [LARGE SCALE GENOMIC DNA]</scope>
    <source>
        <strain evidence="5 6">HNM0663</strain>
    </source>
</reference>
<dbReference type="NCBIfam" id="NF047833">
    <property type="entry name" value="TyroCdyMelC1"/>
    <property type="match status" value="1"/>
</dbReference>
<organism evidence="5 6">
    <name type="scientific">Streptomyces chengmaiensis</name>
    <dbReference type="NCBI Taxonomy" id="3040919"/>
    <lineage>
        <taxon>Bacteria</taxon>
        <taxon>Bacillati</taxon>
        <taxon>Actinomycetota</taxon>
        <taxon>Actinomycetes</taxon>
        <taxon>Kitasatosporales</taxon>
        <taxon>Streptomycetaceae</taxon>
        <taxon>Streptomyces</taxon>
    </lineage>
</organism>
<dbReference type="RefSeq" id="WP_240134622.1">
    <property type="nucleotide sequence ID" value="NZ_JARWBG010000007.1"/>
</dbReference>
<proteinExistence type="inferred from homology"/>
<dbReference type="PROSITE" id="PS51318">
    <property type="entry name" value="TAT"/>
    <property type="match status" value="1"/>
</dbReference>
<dbReference type="EMBL" id="JARWBG010000007">
    <property type="protein sequence ID" value="MDH2388834.1"/>
    <property type="molecule type" value="Genomic_DNA"/>
</dbReference>
<name>A0ABT6HLT5_9ACTN</name>
<sequence length="139" mass="14538">MSTTSSLSRRSALGATLGVFGGLALAGAAHASADRARDGHRDHPALAGHDAMPESFDEIYEGRRIQGRPASHGGGSPHGGHHSAGYQVHVDGRELHVMRNADGTWISVVNHYETFANPRAVARAAVVELQGSTLAPFPA</sequence>
<dbReference type="InterPro" id="IPR010928">
    <property type="entry name" value="MelC1"/>
</dbReference>
<evidence type="ECO:0000256" key="2">
    <source>
        <dbReference type="ARBA" id="ARBA00022729"/>
    </source>
</evidence>
<feature type="signal peptide" evidence="4">
    <location>
        <begin position="1"/>
        <end position="31"/>
    </location>
</feature>
<dbReference type="InterPro" id="IPR023199">
    <property type="entry name" value="GriE/MELC1_sf"/>
</dbReference>
<evidence type="ECO:0000313" key="6">
    <source>
        <dbReference type="Proteomes" id="UP001223144"/>
    </source>
</evidence>
<evidence type="ECO:0000256" key="1">
    <source>
        <dbReference type="ARBA" id="ARBA00009871"/>
    </source>
</evidence>
<accession>A0ABT6HLT5</accession>
<evidence type="ECO:0000313" key="5">
    <source>
        <dbReference type="EMBL" id="MDH2388834.1"/>
    </source>
</evidence>
<evidence type="ECO:0000256" key="3">
    <source>
        <dbReference type="ARBA" id="ARBA00023008"/>
    </source>
</evidence>
<keyword evidence="2 4" id="KW-0732">Signal</keyword>
<comment type="caution">
    <text evidence="5">The sequence shown here is derived from an EMBL/GenBank/DDBJ whole genome shotgun (WGS) entry which is preliminary data.</text>
</comment>
<keyword evidence="3" id="KW-0186">Copper</keyword>
<dbReference type="Proteomes" id="UP001223144">
    <property type="component" value="Unassembled WGS sequence"/>
</dbReference>
<dbReference type="Gene3D" id="3.30.1880.10">
    <property type="entry name" value="protein ne1242 domain like"/>
    <property type="match status" value="1"/>
</dbReference>
<protein>
    <submittedName>
        <fullName evidence="5">Tyrosinase cofactor</fullName>
    </submittedName>
</protein>
<gene>
    <name evidence="5" type="ORF">QCN29_08540</name>
</gene>